<protein>
    <submittedName>
        <fullName evidence="1">Uncharacterized protein</fullName>
    </submittedName>
</protein>
<sequence>MVQYNSFTIDYISGIINCLDIELDNDGNAIIFPDDVSVKKLSALKEHFSSIWERANSAIDICVQKHDAKIQSGMFGLVNDFKRAMQIGFLISDRVVLIDYLYERILNRKDLAKVNIPHLCTVVTELASLLPLAQTGRVVIIPSPFQWHEESKRMMVECIKNDVEINVSIMSFINLWSITKKCNLHPYTIAESKDNYDELMSVNITSSKILTKTSLDYAYKGLLGALLTEDMLAKEGFVTIDNISLSNFQNIVQSENKFHYEFLNRINAGGEINLNEMAIDLEKAISDEIKNTDKNKLKNFLPQGIAASSIGSYGLAYFCSASLTLTAMASILGISSTILGLLNKDNESNDPVVKVFCELRKHGF</sequence>
<dbReference type="AlphaFoldDB" id="A0A483HL09"/>
<evidence type="ECO:0000313" key="1">
    <source>
        <dbReference type="EMBL" id="TCX21153.1"/>
    </source>
</evidence>
<gene>
    <name evidence="1" type="ORF">ETE70_23150</name>
</gene>
<proteinExistence type="predicted"/>
<reference evidence="1" key="1">
    <citation type="submission" date="2019-01" db="EMBL/GenBank/DDBJ databases">
        <authorList>
            <person name="Lista F."/>
            <person name="Anselmo A."/>
        </authorList>
    </citation>
    <scope>NUCLEOTIDE SEQUENCE</scope>
    <source>
        <strain evidence="1">16S</strain>
    </source>
</reference>
<accession>A0A483HL09</accession>
<dbReference type="EMBL" id="SDCG01000024">
    <property type="protein sequence ID" value="TCX21153.1"/>
    <property type="molecule type" value="Genomic_DNA"/>
</dbReference>
<name>A0A483HL09_KLEPN</name>
<comment type="caution">
    <text evidence="1">The sequence shown here is derived from an EMBL/GenBank/DDBJ whole genome shotgun (WGS) entry which is preliminary data.</text>
</comment>
<organism evidence="1">
    <name type="scientific">Klebsiella pneumoniae</name>
    <dbReference type="NCBI Taxonomy" id="573"/>
    <lineage>
        <taxon>Bacteria</taxon>
        <taxon>Pseudomonadati</taxon>
        <taxon>Pseudomonadota</taxon>
        <taxon>Gammaproteobacteria</taxon>
        <taxon>Enterobacterales</taxon>
        <taxon>Enterobacteriaceae</taxon>
        <taxon>Klebsiella/Raoultella group</taxon>
        <taxon>Klebsiella</taxon>
        <taxon>Klebsiella pneumoniae complex</taxon>
    </lineage>
</organism>